<feature type="compositionally biased region" description="Pro residues" evidence="1">
    <location>
        <begin position="210"/>
        <end position="220"/>
    </location>
</feature>
<feature type="compositionally biased region" description="Polar residues" evidence="1">
    <location>
        <begin position="200"/>
        <end position="209"/>
    </location>
</feature>
<gene>
    <name evidence="3" type="ORF">Z043_125759</name>
</gene>
<keyword evidence="2" id="KW-0812">Transmembrane</keyword>
<feature type="transmembrane region" description="Helical" evidence="2">
    <location>
        <begin position="125"/>
        <end position="147"/>
    </location>
</feature>
<accession>A0A0P7W1X2</accession>
<sequence length="230" mass="24678">LSRKGSGQANLLAAHIAAAMLPVERSDACETGCFWLQSTPAFGASLVLPFFKKARRGFGRTGGSLNKSDDIVKRDLLKAKARGDDILGVVTSVVGMPSPHGAVVSLGVLCMTVGALMFLCAGQVVTWFGLALGTMGLFFMVLGLCLAMKSHHMAFPGHFLLQPRTGTRYTHHQATVIQRRLDRLRRAVSEDIESTRLPLPNTSLHTLSGTPPPSDIEPPPSYETVVNSVL</sequence>
<evidence type="ECO:0000313" key="4">
    <source>
        <dbReference type="Proteomes" id="UP000034805"/>
    </source>
</evidence>
<keyword evidence="2" id="KW-0472">Membrane</keyword>
<proteinExistence type="predicted"/>
<dbReference type="EMBL" id="JARO02019950">
    <property type="protein sequence ID" value="KPP56611.1"/>
    <property type="molecule type" value="Genomic_DNA"/>
</dbReference>
<feature type="non-terminal residue" evidence="3">
    <location>
        <position position="1"/>
    </location>
</feature>
<keyword evidence="2" id="KW-1133">Transmembrane helix</keyword>
<evidence type="ECO:0000256" key="1">
    <source>
        <dbReference type="SAM" id="MobiDB-lite"/>
    </source>
</evidence>
<organism evidence="3 4">
    <name type="scientific">Scleropages formosus</name>
    <name type="common">Asian bonytongue</name>
    <name type="synonym">Osteoglossum formosum</name>
    <dbReference type="NCBI Taxonomy" id="113540"/>
    <lineage>
        <taxon>Eukaryota</taxon>
        <taxon>Metazoa</taxon>
        <taxon>Chordata</taxon>
        <taxon>Craniata</taxon>
        <taxon>Vertebrata</taxon>
        <taxon>Euteleostomi</taxon>
        <taxon>Actinopterygii</taxon>
        <taxon>Neopterygii</taxon>
        <taxon>Teleostei</taxon>
        <taxon>Osteoglossocephala</taxon>
        <taxon>Osteoglossomorpha</taxon>
        <taxon>Osteoglossiformes</taxon>
        <taxon>Osteoglossidae</taxon>
        <taxon>Scleropages</taxon>
    </lineage>
</organism>
<evidence type="ECO:0000256" key="2">
    <source>
        <dbReference type="SAM" id="Phobius"/>
    </source>
</evidence>
<feature type="region of interest" description="Disordered" evidence="1">
    <location>
        <begin position="199"/>
        <end position="220"/>
    </location>
</feature>
<dbReference type="AlphaFoldDB" id="A0A0P7W1X2"/>
<name>A0A0P7W1X2_SCLFO</name>
<comment type="caution">
    <text evidence="3">The sequence shown here is derived from an EMBL/GenBank/DDBJ whole genome shotgun (WGS) entry which is preliminary data.</text>
</comment>
<evidence type="ECO:0000313" key="3">
    <source>
        <dbReference type="EMBL" id="KPP56611.1"/>
    </source>
</evidence>
<reference evidence="3 4" key="1">
    <citation type="submission" date="2015-08" db="EMBL/GenBank/DDBJ databases">
        <title>The genome of the Asian arowana (Scleropages formosus).</title>
        <authorList>
            <person name="Tan M.H."/>
            <person name="Gan H.M."/>
            <person name="Croft L.J."/>
            <person name="Austin C.M."/>
        </authorList>
    </citation>
    <scope>NUCLEOTIDE SEQUENCE [LARGE SCALE GENOMIC DNA]</scope>
    <source>
        <strain evidence="3">Aro1</strain>
    </source>
</reference>
<dbReference type="Proteomes" id="UP000034805">
    <property type="component" value="Unassembled WGS sequence"/>
</dbReference>
<protein>
    <submittedName>
        <fullName evidence="3">Uncharacterized protein</fullName>
    </submittedName>
</protein>
<feature type="non-terminal residue" evidence="3">
    <location>
        <position position="230"/>
    </location>
</feature>